<sequence>MVTHRHVRKLLGQHVQCHTHFGTFQGVIVHLNKHHIILGHVPSRETAWQWDPNYEMLRQMPMGPGGPVGMPPGGGPGGGWHMAIPIAAILGITAVGMHWW</sequence>
<gene>
    <name evidence="2" type="ORF">ACFSB2_22945</name>
</gene>
<evidence type="ECO:0000313" key="3">
    <source>
        <dbReference type="Proteomes" id="UP001597079"/>
    </source>
</evidence>
<dbReference type="Proteomes" id="UP001597079">
    <property type="component" value="Unassembled WGS sequence"/>
</dbReference>
<dbReference type="EMBL" id="JBHUCX010000092">
    <property type="protein sequence ID" value="MFD1677522.1"/>
    <property type="molecule type" value="Genomic_DNA"/>
</dbReference>
<comment type="caution">
    <text evidence="2">The sequence shown here is derived from an EMBL/GenBank/DDBJ whole genome shotgun (WGS) entry which is preliminary data.</text>
</comment>
<dbReference type="RefSeq" id="WP_377945412.1">
    <property type="nucleotide sequence ID" value="NZ_JBHUCX010000092.1"/>
</dbReference>
<keyword evidence="1" id="KW-0472">Membrane</keyword>
<keyword evidence="3" id="KW-1185">Reference proteome</keyword>
<accession>A0ABW4JM84</accession>
<evidence type="ECO:0000256" key="1">
    <source>
        <dbReference type="SAM" id="Phobius"/>
    </source>
</evidence>
<name>A0ABW4JM84_9BACL</name>
<keyword evidence="1" id="KW-0812">Transmembrane</keyword>
<organism evidence="2 3">
    <name type="scientific">Alicyclobacillus fodiniaquatilis</name>
    <dbReference type="NCBI Taxonomy" id="1661150"/>
    <lineage>
        <taxon>Bacteria</taxon>
        <taxon>Bacillati</taxon>
        <taxon>Bacillota</taxon>
        <taxon>Bacilli</taxon>
        <taxon>Bacillales</taxon>
        <taxon>Alicyclobacillaceae</taxon>
        <taxon>Alicyclobacillus</taxon>
    </lineage>
</organism>
<keyword evidence="1" id="KW-1133">Transmembrane helix</keyword>
<protein>
    <submittedName>
        <fullName evidence="2">Uncharacterized protein</fullName>
    </submittedName>
</protein>
<feature type="transmembrane region" description="Helical" evidence="1">
    <location>
        <begin position="80"/>
        <end position="99"/>
    </location>
</feature>
<evidence type="ECO:0000313" key="2">
    <source>
        <dbReference type="EMBL" id="MFD1677522.1"/>
    </source>
</evidence>
<reference evidence="3" key="1">
    <citation type="journal article" date="2019" name="Int. J. Syst. Evol. Microbiol.">
        <title>The Global Catalogue of Microorganisms (GCM) 10K type strain sequencing project: providing services to taxonomists for standard genome sequencing and annotation.</title>
        <authorList>
            <consortium name="The Broad Institute Genomics Platform"/>
            <consortium name="The Broad Institute Genome Sequencing Center for Infectious Disease"/>
            <person name="Wu L."/>
            <person name="Ma J."/>
        </authorList>
    </citation>
    <scope>NUCLEOTIDE SEQUENCE [LARGE SCALE GENOMIC DNA]</scope>
    <source>
        <strain evidence="3">CGMCC 1.12286</strain>
    </source>
</reference>
<proteinExistence type="predicted"/>